<dbReference type="NCBIfam" id="TIGR01640">
    <property type="entry name" value="F_box_assoc_1"/>
    <property type="match status" value="1"/>
</dbReference>
<dbReference type="Gramene" id="rna22073">
    <property type="protein sequence ID" value="RHN59905.1"/>
    <property type="gene ID" value="gene22073"/>
</dbReference>
<name>A0A396I8C7_MEDTR</name>
<dbReference type="CDD" id="cd22157">
    <property type="entry name" value="F-box_AtFBW1-like"/>
    <property type="match status" value="1"/>
</dbReference>
<reference evidence="3" key="1">
    <citation type="journal article" date="2018" name="Nat. Plants">
        <title>Whole-genome landscape of Medicago truncatula symbiotic genes.</title>
        <authorList>
            <person name="Pecrix Y."/>
            <person name="Staton S.E."/>
            <person name="Sallet E."/>
            <person name="Lelandais-Briere C."/>
            <person name="Moreau S."/>
            <person name="Carrere S."/>
            <person name="Blein T."/>
            <person name="Jardinaud M.F."/>
            <person name="Latrasse D."/>
            <person name="Zouine M."/>
            <person name="Zahm M."/>
            <person name="Kreplak J."/>
            <person name="Mayjonade B."/>
            <person name="Satge C."/>
            <person name="Perez M."/>
            <person name="Cauet S."/>
            <person name="Marande W."/>
            <person name="Chantry-Darmon C."/>
            <person name="Lopez-Roques C."/>
            <person name="Bouchez O."/>
            <person name="Berard A."/>
            <person name="Debelle F."/>
            <person name="Munos S."/>
            <person name="Bendahmane A."/>
            <person name="Berges H."/>
            <person name="Niebel A."/>
            <person name="Buitink J."/>
            <person name="Frugier F."/>
            <person name="Benhamed M."/>
            <person name="Crespi M."/>
            <person name="Gouzy J."/>
            <person name="Gamas P."/>
        </authorList>
    </citation>
    <scope>NUCLEOTIDE SEQUENCE [LARGE SCALE GENOMIC DNA]</scope>
    <source>
        <strain evidence="3">cv. Jemalong A17</strain>
    </source>
</reference>
<dbReference type="Pfam" id="PF00646">
    <property type="entry name" value="F-box"/>
    <property type="match status" value="1"/>
</dbReference>
<organism evidence="2 3">
    <name type="scientific">Medicago truncatula</name>
    <name type="common">Barrel medic</name>
    <name type="synonym">Medicago tribuloides</name>
    <dbReference type="NCBI Taxonomy" id="3880"/>
    <lineage>
        <taxon>Eukaryota</taxon>
        <taxon>Viridiplantae</taxon>
        <taxon>Streptophyta</taxon>
        <taxon>Embryophyta</taxon>
        <taxon>Tracheophyta</taxon>
        <taxon>Spermatophyta</taxon>
        <taxon>Magnoliopsida</taxon>
        <taxon>eudicotyledons</taxon>
        <taxon>Gunneridae</taxon>
        <taxon>Pentapetalae</taxon>
        <taxon>rosids</taxon>
        <taxon>fabids</taxon>
        <taxon>Fabales</taxon>
        <taxon>Fabaceae</taxon>
        <taxon>Papilionoideae</taxon>
        <taxon>50 kb inversion clade</taxon>
        <taxon>NPAAA clade</taxon>
        <taxon>Hologalegina</taxon>
        <taxon>IRL clade</taxon>
        <taxon>Trifolieae</taxon>
        <taxon>Medicago</taxon>
    </lineage>
</organism>
<dbReference type="SUPFAM" id="SSF81383">
    <property type="entry name" value="F-box domain"/>
    <property type="match status" value="1"/>
</dbReference>
<dbReference type="Proteomes" id="UP000265566">
    <property type="component" value="Chromosome 4"/>
</dbReference>
<evidence type="ECO:0000259" key="1">
    <source>
        <dbReference type="PROSITE" id="PS50181"/>
    </source>
</evidence>
<dbReference type="InterPro" id="IPR036047">
    <property type="entry name" value="F-box-like_dom_sf"/>
</dbReference>
<dbReference type="Gene3D" id="1.20.1280.50">
    <property type="match status" value="1"/>
</dbReference>
<sequence>MTEKRKKRESSEEATSSPPILPSDLIMQILSWLPVKLLIRFTSVSKHWKSLILDPNFAKLHLQKSPKNTHMILTALDDEDDTWVVTPYPVRSLLLEQSSFSDEECCCFDYHSYFIVGSTNGLVCLAVEKSLENRKYELFIKFWNPSLRLRSKKAPSLNIGLYGTARLGFGYDDLNDTYKAVAVFWDHTTHKMEGRVHCMGDSCWRKTIDCPTFPILLRTSNGPFVNGSVNWLALHNLNSDDYKWENITIQQLVVFSLDLRKEKCKYILLPDGFGEVPQDEPALAVLRGRLCLYYDHMRTHFVLWEMREYGVQESWTRLVNVSYVHLKFYDIVPDFLLLPLCLSENGDVLLLANKEELLDLVIMYNRRDDIVEFLQFPNNKIWAADEHMHSLVLPHSHPH</sequence>
<accession>A0A396I8C7</accession>
<gene>
    <name evidence="2" type="ORF">MtrunA17_Chr4g0019271</name>
</gene>
<dbReference type="Pfam" id="PF08268">
    <property type="entry name" value="FBA_3"/>
    <property type="match status" value="1"/>
</dbReference>
<dbReference type="PANTHER" id="PTHR31672">
    <property type="entry name" value="BNACNNG10540D PROTEIN"/>
    <property type="match status" value="1"/>
</dbReference>
<comment type="caution">
    <text evidence="2">The sequence shown here is derived from an EMBL/GenBank/DDBJ whole genome shotgun (WGS) entry which is preliminary data.</text>
</comment>
<protein>
    <submittedName>
        <fullName evidence="2">Putative F-box domain-containing protein</fullName>
    </submittedName>
</protein>
<dbReference type="InterPro" id="IPR001810">
    <property type="entry name" value="F-box_dom"/>
</dbReference>
<proteinExistence type="predicted"/>
<dbReference type="AlphaFoldDB" id="A0A396I8C7"/>
<feature type="domain" description="F-box" evidence="1">
    <location>
        <begin position="15"/>
        <end position="60"/>
    </location>
</feature>
<dbReference type="InterPro" id="IPR050796">
    <property type="entry name" value="SCF_F-box_component"/>
</dbReference>
<dbReference type="InterPro" id="IPR017451">
    <property type="entry name" value="F-box-assoc_interact_dom"/>
</dbReference>
<evidence type="ECO:0000313" key="2">
    <source>
        <dbReference type="EMBL" id="RHN59905.1"/>
    </source>
</evidence>
<dbReference type="PROSITE" id="PS50181">
    <property type="entry name" value="FBOX"/>
    <property type="match status" value="1"/>
</dbReference>
<dbReference type="SMART" id="SM00256">
    <property type="entry name" value="FBOX"/>
    <property type="match status" value="1"/>
</dbReference>
<dbReference type="OrthoDB" id="1432085at2759"/>
<dbReference type="EMBL" id="PSQE01000004">
    <property type="protein sequence ID" value="RHN59905.1"/>
    <property type="molecule type" value="Genomic_DNA"/>
</dbReference>
<evidence type="ECO:0000313" key="3">
    <source>
        <dbReference type="Proteomes" id="UP000265566"/>
    </source>
</evidence>
<dbReference type="PANTHER" id="PTHR31672:SF13">
    <property type="entry name" value="F-BOX PROTEIN CPR30-LIKE"/>
    <property type="match status" value="1"/>
</dbReference>
<dbReference type="InterPro" id="IPR013187">
    <property type="entry name" value="F-box-assoc_dom_typ3"/>
</dbReference>